<sequence>MGMSIITSLMAATALASSQGDSLGADATMPHSDQAEIVVTATRSGSAIERLPISVSVVDEETVNEQLRQNRNILSGLEFIVPGLSVQDSEVRGSCSSAIRGRAASFQINGVPVNEDLRPGSCTGPFTISPFSVERVEVVRGGTALYGAGAPGGIINLITRRAKSEALEIDATLQTSFNTERSRNTFTTDLYAGIGQKVGAFDYYVGAAYTDGGRVRSATGLPVFSAAYESVDLLTALGLDLGAGQELRFTGTFHNEDVGPQFYPDGTVDPVSGLSRIVEVAPHPQVGQGRDRNVTMALSYRHPDLLAHDVSVSLFYQDQSIKQRDNFFTADFGDDFFASNRENSRLGFRSALTRSYPIGSGSLKTTYGFDFTRNDFLRFNVDAADGEVVTGYVTPAFYLNTYAPFGQLELGLGRLTLSGGFRREWYSGAIEREGFNPALPRAATPGAFGKSNLNLWNAGAVFAVADAVQLYASFSQGAELTQLGRAARGATDPSLITVEPATSDQYELGLRGDIGMVNFGLAVYHSRSASSSQIQPDPSCAGETFCPLIPLRVPERFRGFEANASWKATDTLTLAGVFTLQRGRVFNEDLGRFIAYGTDVAVPVRVTGRAEWRPVEPVKLNFQMTHYGASSFFTPTEQAIGFVDTDAVTLASGSVSYQAGLVEIYIAADNLFDERYVSVANQVQGQGGFTFMEAPGRRVTVGVSGRF</sequence>
<evidence type="ECO:0000256" key="6">
    <source>
        <dbReference type="ARBA" id="ARBA00023077"/>
    </source>
</evidence>
<evidence type="ECO:0000256" key="2">
    <source>
        <dbReference type="ARBA" id="ARBA00022448"/>
    </source>
</evidence>
<dbReference type="PROSITE" id="PS52016">
    <property type="entry name" value="TONB_DEPENDENT_REC_3"/>
    <property type="match status" value="1"/>
</dbReference>
<evidence type="ECO:0000256" key="4">
    <source>
        <dbReference type="ARBA" id="ARBA00022692"/>
    </source>
</evidence>
<dbReference type="EMBL" id="CP020083">
    <property type="protein sequence ID" value="ASR50266.1"/>
    <property type="molecule type" value="Genomic_DNA"/>
</dbReference>
<keyword evidence="3 9" id="KW-1134">Transmembrane beta strand</keyword>
<keyword evidence="15" id="KW-1185">Reference proteome</keyword>
<keyword evidence="4 9" id="KW-0812">Transmembrane</keyword>
<dbReference type="Proteomes" id="UP000258016">
    <property type="component" value="Chromosome"/>
</dbReference>
<evidence type="ECO:0000256" key="1">
    <source>
        <dbReference type="ARBA" id="ARBA00004571"/>
    </source>
</evidence>
<dbReference type="Gene3D" id="2.40.170.20">
    <property type="entry name" value="TonB-dependent receptor, beta-barrel domain"/>
    <property type="match status" value="1"/>
</dbReference>
<dbReference type="PANTHER" id="PTHR30069">
    <property type="entry name" value="TONB-DEPENDENT OUTER MEMBRANE RECEPTOR"/>
    <property type="match status" value="1"/>
</dbReference>
<dbReference type="InterPro" id="IPR010917">
    <property type="entry name" value="TonB_rcpt_CS"/>
</dbReference>
<dbReference type="Pfam" id="PF00593">
    <property type="entry name" value="TonB_dep_Rec_b-barrel"/>
    <property type="match status" value="1"/>
</dbReference>
<comment type="similarity">
    <text evidence="9 11">Belongs to the TonB-dependent receptor family.</text>
</comment>
<dbReference type="InterPro" id="IPR037066">
    <property type="entry name" value="Plug_dom_sf"/>
</dbReference>
<keyword evidence="7 9" id="KW-0472">Membrane</keyword>
<feature type="short sequence motif" description="TonB C-terminal box" evidence="10">
    <location>
        <begin position="690"/>
        <end position="707"/>
    </location>
</feature>
<dbReference type="GeneID" id="303484196"/>
<dbReference type="InterPro" id="IPR012910">
    <property type="entry name" value="Plug_dom"/>
</dbReference>
<evidence type="ECO:0000256" key="9">
    <source>
        <dbReference type="PROSITE-ProRule" id="PRU01360"/>
    </source>
</evidence>
<reference evidence="14 15" key="1">
    <citation type="submission" date="2017-03" db="EMBL/GenBank/DDBJ databases">
        <title>Complete genome sequence of Blastomonas fulva degrading microcsystin LR.</title>
        <authorList>
            <person name="Lee H.-g."/>
            <person name="Jin L."/>
            <person name="oh H.-M."/>
        </authorList>
    </citation>
    <scope>NUCLEOTIDE SEQUENCE [LARGE SCALE GENOMIC DNA]</scope>
    <source>
        <strain evidence="14 15">T2</strain>
    </source>
</reference>
<feature type="domain" description="TonB-dependent receptor plug" evidence="13">
    <location>
        <begin position="49"/>
        <end position="154"/>
    </location>
</feature>
<feature type="domain" description="TonB-dependent receptor-like beta-barrel" evidence="12">
    <location>
        <begin position="247"/>
        <end position="671"/>
    </location>
</feature>
<evidence type="ECO:0000256" key="8">
    <source>
        <dbReference type="ARBA" id="ARBA00023237"/>
    </source>
</evidence>
<protein>
    <recommendedName>
        <fullName evidence="16">TonB-dependent receptor</fullName>
    </recommendedName>
</protein>
<evidence type="ECO:0000256" key="5">
    <source>
        <dbReference type="ARBA" id="ARBA00022729"/>
    </source>
</evidence>
<evidence type="ECO:0008006" key="16">
    <source>
        <dbReference type="Google" id="ProtNLM"/>
    </source>
</evidence>
<dbReference type="SUPFAM" id="SSF56935">
    <property type="entry name" value="Porins"/>
    <property type="match status" value="1"/>
</dbReference>
<gene>
    <name evidence="14" type="ORF">B5J99_01245</name>
</gene>
<dbReference type="InterPro" id="IPR000531">
    <property type="entry name" value="Beta-barrel_TonB"/>
</dbReference>
<evidence type="ECO:0000256" key="10">
    <source>
        <dbReference type="PROSITE-ProRule" id="PRU10144"/>
    </source>
</evidence>
<evidence type="ECO:0000259" key="12">
    <source>
        <dbReference type="Pfam" id="PF00593"/>
    </source>
</evidence>
<evidence type="ECO:0000259" key="13">
    <source>
        <dbReference type="Pfam" id="PF07715"/>
    </source>
</evidence>
<name>A0ABM6M333_9SPHN</name>
<dbReference type="RefSeq" id="WP_117351215.1">
    <property type="nucleotide sequence ID" value="NZ_CP020083.1"/>
</dbReference>
<evidence type="ECO:0000313" key="14">
    <source>
        <dbReference type="EMBL" id="ASR50266.1"/>
    </source>
</evidence>
<dbReference type="PANTHER" id="PTHR30069:SF42">
    <property type="entry name" value="FERRIC AEROBACTIN RECEPTOR"/>
    <property type="match status" value="1"/>
</dbReference>
<keyword evidence="2 9" id="KW-0813">Transport</keyword>
<evidence type="ECO:0000256" key="11">
    <source>
        <dbReference type="RuleBase" id="RU003357"/>
    </source>
</evidence>
<dbReference type="CDD" id="cd01347">
    <property type="entry name" value="ligand_gated_channel"/>
    <property type="match status" value="1"/>
</dbReference>
<evidence type="ECO:0000313" key="15">
    <source>
        <dbReference type="Proteomes" id="UP000258016"/>
    </source>
</evidence>
<keyword evidence="6 11" id="KW-0798">TonB box</keyword>
<dbReference type="InterPro" id="IPR036942">
    <property type="entry name" value="Beta-barrel_TonB_sf"/>
</dbReference>
<keyword evidence="5" id="KW-0732">Signal</keyword>
<dbReference type="PROSITE" id="PS01156">
    <property type="entry name" value="TONB_DEPENDENT_REC_2"/>
    <property type="match status" value="1"/>
</dbReference>
<keyword evidence="8 9" id="KW-0998">Cell outer membrane</keyword>
<evidence type="ECO:0000256" key="3">
    <source>
        <dbReference type="ARBA" id="ARBA00022452"/>
    </source>
</evidence>
<accession>A0ABM6M333</accession>
<comment type="subcellular location">
    <subcellularLocation>
        <location evidence="1 9">Cell outer membrane</location>
        <topology evidence="1 9">Multi-pass membrane protein</topology>
    </subcellularLocation>
</comment>
<evidence type="ECO:0000256" key="7">
    <source>
        <dbReference type="ARBA" id="ARBA00023136"/>
    </source>
</evidence>
<dbReference type="Pfam" id="PF07715">
    <property type="entry name" value="Plug"/>
    <property type="match status" value="1"/>
</dbReference>
<dbReference type="InterPro" id="IPR039426">
    <property type="entry name" value="TonB-dep_rcpt-like"/>
</dbReference>
<proteinExistence type="inferred from homology"/>
<organism evidence="14 15">
    <name type="scientific">Blastomonas fulva</name>
    <dbReference type="NCBI Taxonomy" id="1550728"/>
    <lineage>
        <taxon>Bacteria</taxon>
        <taxon>Pseudomonadati</taxon>
        <taxon>Pseudomonadota</taxon>
        <taxon>Alphaproteobacteria</taxon>
        <taxon>Sphingomonadales</taxon>
        <taxon>Sphingomonadaceae</taxon>
        <taxon>Blastomonas</taxon>
    </lineage>
</organism>
<dbReference type="Gene3D" id="2.170.130.10">
    <property type="entry name" value="TonB-dependent receptor, plug domain"/>
    <property type="match status" value="1"/>
</dbReference>